<proteinExistence type="predicted"/>
<name>A0A4R3NCA7_9HYPH</name>
<organism evidence="2 3">
    <name type="scientific">Martelella mediterranea</name>
    <dbReference type="NCBI Taxonomy" id="293089"/>
    <lineage>
        <taxon>Bacteria</taxon>
        <taxon>Pseudomonadati</taxon>
        <taxon>Pseudomonadota</taxon>
        <taxon>Alphaproteobacteria</taxon>
        <taxon>Hyphomicrobiales</taxon>
        <taxon>Aurantimonadaceae</taxon>
        <taxon>Martelella</taxon>
    </lineage>
</organism>
<gene>
    <name evidence="2" type="ORF">EDC90_10751</name>
</gene>
<reference evidence="2 3" key="1">
    <citation type="submission" date="2019-03" db="EMBL/GenBank/DDBJ databases">
        <title>Freshwater and sediment microbial communities from various areas in North America, analyzing microbe dynamics in response to fracking.</title>
        <authorList>
            <person name="Lamendella R."/>
        </authorList>
    </citation>
    <scope>NUCLEOTIDE SEQUENCE [LARGE SCALE GENOMIC DNA]</scope>
    <source>
        <strain evidence="2 3">175.2</strain>
    </source>
</reference>
<feature type="domain" description="DUF6538" evidence="1">
    <location>
        <begin position="6"/>
        <end position="64"/>
    </location>
</feature>
<dbReference type="Proteomes" id="UP000295097">
    <property type="component" value="Unassembled WGS sequence"/>
</dbReference>
<comment type="caution">
    <text evidence="2">The sequence shown here is derived from an EMBL/GenBank/DDBJ whole genome shotgun (WGS) entry which is preliminary data.</text>
</comment>
<evidence type="ECO:0000313" key="2">
    <source>
        <dbReference type="EMBL" id="TCT27735.1"/>
    </source>
</evidence>
<dbReference type="InterPro" id="IPR046668">
    <property type="entry name" value="DUF6538"/>
</dbReference>
<evidence type="ECO:0000259" key="1">
    <source>
        <dbReference type="Pfam" id="PF20172"/>
    </source>
</evidence>
<dbReference type="AlphaFoldDB" id="A0A4R3NCA7"/>
<protein>
    <recommendedName>
        <fullName evidence="1">DUF6538 domain-containing protein</fullName>
    </recommendedName>
</protein>
<evidence type="ECO:0000313" key="3">
    <source>
        <dbReference type="Proteomes" id="UP000295097"/>
    </source>
</evidence>
<dbReference type="EMBL" id="SMAR01000075">
    <property type="protein sequence ID" value="TCT27735.1"/>
    <property type="molecule type" value="Genomic_DNA"/>
</dbReference>
<sequence>MPRIPHVFRRGAVYTWRRRVPASSGVSSKSYYIQLSLKTRDPSTARRLSAVLYAKSQEIFERMEELKLTNERAKAWLESIVKSELENIQNRRAAEQDCPLSYKMGHQSGLSIGGSGWFV</sequence>
<accession>A0A4R3NCA7</accession>
<dbReference type="Pfam" id="PF20172">
    <property type="entry name" value="DUF6538"/>
    <property type="match status" value="1"/>
</dbReference>
<keyword evidence="3" id="KW-1185">Reference proteome</keyword>